<reference evidence="9 10" key="1">
    <citation type="submission" date="2019-03" db="EMBL/GenBank/DDBJ databases">
        <authorList>
            <person name="Gaulin E."/>
            <person name="Dumas B."/>
        </authorList>
    </citation>
    <scope>NUCLEOTIDE SEQUENCE [LARGE SCALE GENOMIC DNA]</scope>
    <source>
        <strain evidence="9">CBS 568.67</strain>
    </source>
</reference>
<feature type="domain" description="HTH myb-type" evidence="7">
    <location>
        <begin position="14"/>
        <end position="65"/>
    </location>
</feature>
<name>A0A485KIQ0_9STRA</name>
<keyword evidence="1" id="KW-0805">Transcription regulation</keyword>
<dbReference type="InterPro" id="IPR051575">
    <property type="entry name" value="Myb-like_DNA-bd"/>
</dbReference>
<evidence type="ECO:0000313" key="8">
    <source>
        <dbReference type="EMBL" id="KAF0702995.1"/>
    </source>
</evidence>
<evidence type="ECO:0000259" key="6">
    <source>
        <dbReference type="PROSITE" id="PS50090"/>
    </source>
</evidence>
<evidence type="ECO:0000256" key="4">
    <source>
        <dbReference type="ARBA" id="ARBA00023242"/>
    </source>
</evidence>
<dbReference type="EMBL" id="VJMH01004419">
    <property type="protein sequence ID" value="KAF0702995.1"/>
    <property type="molecule type" value="Genomic_DNA"/>
</dbReference>
<dbReference type="GO" id="GO:0000978">
    <property type="term" value="F:RNA polymerase II cis-regulatory region sequence-specific DNA binding"/>
    <property type="evidence" value="ECO:0007669"/>
    <property type="project" value="TreeGrafter"/>
</dbReference>
<evidence type="ECO:0000256" key="2">
    <source>
        <dbReference type="ARBA" id="ARBA00023125"/>
    </source>
</evidence>
<dbReference type="GO" id="GO:0001006">
    <property type="term" value="F:RNA polymerase III type 3 promoter sequence-specific DNA binding"/>
    <property type="evidence" value="ECO:0007669"/>
    <property type="project" value="TreeGrafter"/>
</dbReference>
<dbReference type="InterPro" id="IPR017930">
    <property type="entry name" value="Myb_dom"/>
</dbReference>
<evidence type="ECO:0000259" key="7">
    <source>
        <dbReference type="PROSITE" id="PS51294"/>
    </source>
</evidence>
<reference evidence="8" key="2">
    <citation type="submission" date="2019-06" db="EMBL/GenBank/DDBJ databases">
        <title>Genomics analysis of Aphanomyces spp. identifies a new class of oomycete effector associated with host adaptation.</title>
        <authorList>
            <person name="Gaulin E."/>
        </authorList>
    </citation>
    <scope>NUCLEOTIDE SEQUENCE</scope>
    <source>
        <strain evidence="8">CBS 578.67</strain>
    </source>
</reference>
<dbReference type="PROSITE" id="PS50090">
    <property type="entry name" value="MYB_LIKE"/>
    <property type="match status" value="1"/>
</dbReference>
<dbReference type="InterPro" id="IPR001005">
    <property type="entry name" value="SANT/Myb"/>
</dbReference>
<evidence type="ECO:0000256" key="5">
    <source>
        <dbReference type="SAM" id="MobiDB-lite"/>
    </source>
</evidence>
<keyword evidence="10" id="KW-1185">Reference proteome</keyword>
<evidence type="ECO:0000256" key="1">
    <source>
        <dbReference type="ARBA" id="ARBA00023015"/>
    </source>
</evidence>
<dbReference type="SMART" id="SM00717">
    <property type="entry name" value="SANT"/>
    <property type="match status" value="2"/>
</dbReference>
<evidence type="ECO:0000256" key="3">
    <source>
        <dbReference type="ARBA" id="ARBA00023163"/>
    </source>
</evidence>
<sequence length="249" mass="27421">MDTTNNKGGKFGTSWSAKEDKKLRKAVNEQGKGHHANWKLVASKVAGRTPGACQGRWNTALDPSVDRSPWIPELDAKLLKLYKDPLFNSWSKRAAKLAEGKVGPNGEPMRRSGADTCDRYFKLTKSKAKKTTTTKVDTDVKWTDDTEESPETEEPTVLLSTAPIVPTRNQSNRARRNERRKKMAAAAAAAVADGTAPPGDNKYTKSKKSKSTVEPTEDKVDRGSKFGKRKQGGNDSSTPASKKFKKERK</sequence>
<gene>
    <name evidence="9" type="primary">Aste57867_7715</name>
    <name evidence="8" type="ORF">As57867_007686</name>
    <name evidence="9" type="ORF">ASTE57867_7715</name>
</gene>
<feature type="domain" description="Myb-like" evidence="6">
    <location>
        <begin position="14"/>
        <end position="61"/>
    </location>
</feature>
<dbReference type="Pfam" id="PF13921">
    <property type="entry name" value="Myb_DNA-bind_6"/>
    <property type="match status" value="1"/>
</dbReference>
<dbReference type="GO" id="GO:0019185">
    <property type="term" value="C:snRNA-activating protein complex"/>
    <property type="evidence" value="ECO:0007669"/>
    <property type="project" value="TreeGrafter"/>
</dbReference>
<dbReference type="PANTHER" id="PTHR46621">
    <property type="entry name" value="SNRNA-ACTIVATING PROTEIN COMPLEX SUBUNIT 4"/>
    <property type="match status" value="1"/>
</dbReference>
<dbReference type="InterPro" id="IPR009057">
    <property type="entry name" value="Homeodomain-like_sf"/>
</dbReference>
<dbReference type="SUPFAM" id="SSF46689">
    <property type="entry name" value="Homeodomain-like"/>
    <property type="match status" value="1"/>
</dbReference>
<dbReference type="Gene3D" id="1.10.10.60">
    <property type="entry name" value="Homeodomain-like"/>
    <property type="match status" value="1"/>
</dbReference>
<dbReference type="CDD" id="cd00167">
    <property type="entry name" value="SANT"/>
    <property type="match status" value="1"/>
</dbReference>
<evidence type="ECO:0000313" key="10">
    <source>
        <dbReference type="Proteomes" id="UP000332933"/>
    </source>
</evidence>
<keyword evidence="3" id="KW-0804">Transcription</keyword>
<keyword evidence="4" id="KW-0539">Nucleus</keyword>
<feature type="compositionally biased region" description="Acidic residues" evidence="5">
    <location>
        <begin position="145"/>
        <end position="154"/>
    </location>
</feature>
<dbReference type="EMBL" id="CAADRA010004437">
    <property type="protein sequence ID" value="VFT84618.1"/>
    <property type="molecule type" value="Genomic_DNA"/>
</dbReference>
<protein>
    <submittedName>
        <fullName evidence="9">Aste57867_7715 protein</fullName>
    </submittedName>
</protein>
<dbReference type="OrthoDB" id="2143914at2759"/>
<feature type="region of interest" description="Disordered" evidence="5">
    <location>
        <begin position="127"/>
        <end position="249"/>
    </location>
</feature>
<dbReference type="PANTHER" id="PTHR46621:SF1">
    <property type="entry name" value="SNRNA-ACTIVATING PROTEIN COMPLEX SUBUNIT 4"/>
    <property type="match status" value="1"/>
</dbReference>
<dbReference type="AlphaFoldDB" id="A0A485KIQ0"/>
<proteinExistence type="predicted"/>
<dbReference type="GO" id="GO:0042796">
    <property type="term" value="P:snRNA transcription by RNA polymerase III"/>
    <property type="evidence" value="ECO:0007669"/>
    <property type="project" value="TreeGrafter"/>
</dbReference>
<organism evidence="9 10">
    <name type="scientific">Aphanomyces stellatus</name>
    <dbReference type="NCBI Taxonomy" id="120398"/>
    <lineage>
        <taxon>Eukaryota</taxon>
        <taxon>Sar</taxon>
        <taxon>Stramenopiles</taxon>
        <taxon>Oomycota</taxon>
        <taxon>Saprolegniomycetes</taxon>
        <taxon>Saprolegniales</taxon>
        <taxon>Verrucalvaceae</taxon>
        <taxon>Aphanomyces</taxon>
    </lineage>
</organism>
<feature type="compositionally biased region" description="Basic residues" evidence="5">
    <location>
        <begin position="173"/>
        <end position="183"/>
    </location>
</feature>
<dbReference type="Proteomes" id="UP000332933">
    <property type="component" value="Unassembled WGS sequence"/>
</dbReference>
<accession>A0A485KIQ0</accession>
<dbReference type="PROSITE" id="PS51294">
    <property type="entry name" value="HTH_MYB"/>
    <property type="match status" value="1"/>
</dbReference>
<dbReference type="GO" id="GO:0042795">
    <property type="term" value="P:snRNA transcription by RNA polymerase II"/>
    <property type="evidence" value="ECO:0007669"/>
    <property type="project" value="TreeGrafter"/>
</dbReference>
<evidence type="ECO:0000313" key="9">
    <source>
        <dbReference type="EMBL" id="VFT84618.1"/>
    </source>
</evidence>
<keyword evidence="2" id="KW-0238">DNA-binding</keyword>
<feature type="region of interest" description="Disordered" evidence="5">
    <location>
        <begin position="1"/>
        <end position="34"/>
    </location>
</feature>